<dbReference type="EMBL" id="GG698924">
    <property type="protein sequence ID" value="EEU37006.1"/>
    <property type="molecule type" value="Genomic_DNA"/>
</dbReference>
<dbReference type="PANTHER" id="PTHR24201">
    <property type="entry name" value="ANK_REP_REGION DOMAIN-CONTAINING PROTEIN"/>
    <property type="match status" value="1"/>
</dbReference>
<evidence type="ECO:0000256" key="2">
    <source>
        <dbReference type="ARBA" id="ARBA00023043"/>
    </source>
</evidence>
<accession>C7ZFU3</accession>
<dbReference type="STRING" id="660122.C7ZFU3"/>
<dbReference type="GeneID" id="9664926"/>
<dbReference type="GO" id="GO:0005634">
    <property type="term" value="C:nucleus"/>
    <property type="evidence" value="ECO:0007669"/>
    <property type="project" value="TreeGrafter"/>
</dbReference>
<name>C7ZFU3_FUSV7</name>
<dbReference type="InterPro" id="IPR036770">
    <property type="entry name" value="Ankyrin_rpt-contain_sf"/>
</dbReference>
<evidence type="ECO:0000256" key="1">
    <source>
        <dbReference type="ARBA" id="ARBA00022737"/>
    </source>
</evidence>
<dbReference type="HOGENOM" id="CLU_2242975_0_0_1"/>
<keyword evidence="2 3" id="KW-0040">ANK repeat</keyword>
<dbReference type="PANTHER" id="PTHR24201:SF2">
    <property type="entry name" value="ANKYRIN REPEAT DOMAIN-CONTAINING PROTEIN 42"/>
    <property type="match status" value="1"/>
</dbReference>
<dbReference type="InterPro" id="IPR002110">
    <property type="entry name" value="Ankyrin_rpt"/>
</dbReference>
<dbReference type="Gene3D" id="1.25.40.20">
    <property type="entry name" value="Ankyrin repeat-containing domain"/>
    <property type="match status" value="1"/>
</dbReference>
<dbReference type="SMART" id="SM00248">
    <property type="entry name" value="ANK"/>
    <property type="match status" value="2"/>
</dbReference>
<dbReference type="InterPro" id="IPR050776">
    <property type="entry name" value="Ank_Repeat/CDKN_Inhibitor"/>
</dbReference>
<evidence type="ECO:0000256" key="3">
    <source>
        <dbReference type="PROSITE-ProRule" id="PRU00023"/>
    </source>
</evidence>
<protein>
    <submittedName>
        <fullName evidence="4">Uncharacterized protein</fullName>
    </submittedName>
</protein>
<feature type="repeat" description="ANK" evidence="3">
    <location>
        <begin position="27"/>
        <end position="59"/>
    </location>
</feature>
<organism evidence="4 5">
    <name type="scientific">Fusarium vanettenii (strain ATCC MYA-4622 / CBS 123669 / FGSC 9596 / NRRL 45880 / 77-13-4)</name>
    <name type="common">Fusarium solani subsp. pisi</name>
    <dbReference type="NCBI Taxonomy" id="660122"/>
    <lineage>
        <taxon>Eukaryota</taxon>
        <taxon>Fungi</taxon>
        <taxon>Dikarya</taxon>
        <taxon>Ascomycota</taxon>
        <taxon>Pezizomycotina</taxon>
        <taxon>Sordariomycetes</taxon>
        <taxon>Hypocreomycetidae</taxon>
        <taxon>Hypocreales</taxon>
        <taxon>Nectriaceae</taxon>
        <taxon>Fusarium</taxon>
        <taxon>Fusarium solani species complex</taxon>
        <taxon>Fusarium vanettenii</taxon>
    </lineage>
</organism>
<dbReference type="SUPFAM" id="SSF48403">
    <property type="entry name" value="Ankyrin repeat"/>
    <property type="match status" value="1"/>
</dbReference>
<dbReference type="OMA" id="NEAEPRQ"/>
<proteinExistence type="predicted"/>
<dbReference type="eggNOG" id="KOG4177">
    <property type="taxonomic scope" value="Eukaryota"/>
</dbReference>
<dbReference type="Proteomes" id="UP000005206">
    <property type="component" value="Chromosome 11"/>
</dbReference>
<keyword evidence="5" id="KW-1185">Reference proteome</keyword>
<evidence type="ECO:0000313" key="4">
    <source>
        <dbReference type="EMBL" id="EEU37006.1"/>
    </source>
</evidence>
<evidence type="ECO:0000313" key="5">
    <source>
        <dbReference type="Proteomes" id="UP000005206"/>
    </source>
</evidence>
<dbReference type="VEuPathDB" id="FungiDB:NECHADRAFT_52313"/>
<dbReference type="PROSITE" id="PS50297">
    <property type="entry name" value="ANK_REP_REGION"/>
    <property type="match status" value="2"/>
</dbReference>
<dbReference type="InParanoid" id="C7ZFU3"/>
<dbReference type="Pfam" id="PF12796">
    <property type="entry name" value="Ank_2"/>
    <property type="match status" value="1"/>
</dbReference>
<dbReference type="OrthoDB" id="539213at2759"/>
<feature type="non-terminal residue" evidence="4">
    <location>
        <position position="105"/>
    </location>
</feature>
<reference evidence="4 5" key="1">
    <citation type="journal article" date="2009" name="PLoS Genet.">
        <title>The genome of Nectria haematococca: contribution of supernumerary chromosomes to gene expansion.</title>
        <authorList>
            <person name="Coleman J.J."/>
            <person name="Rounsley S.D."/>
            <person name="Rodriguez-Carres M."/>
            <person name="Kuo A."/>
            <person name="Wasmann C.C."/>
            <person name="Grimwood J."/>
            <person name="Schmutz J."/>
            <person name="Taga M."/>
            <person name="White G.J."/>
            <person name="Zhou S."/>
            <person name="Schwartz D.C."/>
            <person name="Freitag M."/>
            <person name="Ma L.J."/>
            <person name="Danchin E.G."/>
            <person name="Henrissat B."/>
            <person name="Coutinho P.M."/>
            <person name="Nelson D.R."/>
            <person name="Straney D."/>
            <person name="Napoli C.A."/>
            <person name="Barker B.M."/>
            <person name="Gribskov M."/>
            <person name="Rep M."/>
            <person name="Kroken S."/>
            <person name="Molnar I."/>
            <person name="Rensing C."/>
            <person name="Kennell J.C."/>
            <person name="Zamora J."/>
            <person name="Farman M.L."/>
            <person name="Selker E.U."/>
            <person name="Salamov A."/>
            <person name="Shapiro H."/>
            <person name="Pangilinan J."/>
            <person name="Lindquist E."/>
            <person name="Lamers C."/>
            <person name="Grigoriev I.V."/>
            <person name="Geiser D.M."/>
            <person name="Covert S.F."/>
            <person name="Temporini E."/>
            <person name="Vanetten H.D."/>
        </authorList>
    </citation>
    <scope>NUCLEOTIDE SEQUENCE [LARGE SCALE GENOMIC DNA]</scope>
    <source>
        <strain evidence="5">ATCC MYA-4622 / CBS 123669 / FGSC 9596 / NRRL 45880 / 77-13-4</strain>
    </source>
</reference>
<sequence length="105" mass="11521">MFVEVLGRQTTDDLFKEIVNIDAYDKYGNTALLRAATAGHLDVARLLVARGADIAWANNRGETALHKAARANHLELFNFLEEVGSDIYAEDNSGLTPAHSFSTQD</sequence>
<feature type="repeat" description="ANK" evidence="3">
    <location>
        <begin position="60"/>
        <end position="92"/>
    </location>
</feature>
<dbReference type="PROSITE" id="PS50088">
    <property type="entry name" value="ANK_REPEAT"/>
    <property type="match status" value="2"/>
</dbReference>
<gene>
    <name evidence="4" type="ORF">NECHADRAFT_52313</name>
</gene>
<keyword evidence="1" id="KW-0677">Repeat</keyword>
<dbReference type="RefSeq" id="XP_003042719.1">
    <property type="nucleotide sequence ID" value="XM_003042673.1"/>
</dbReference>
<dbReference type="AlphaFoldDB" id="C7ZFU3"/>
<dbReference type="KEGG" id="nhe:NECHADRAFT_52313"/>